<evidence type="ECO:0000256" key="7">
    <source>
        <dbReference type="RuleBase" id="RU363032"/>
    </source>
</evidence>
<evidence type="ECO:0000313" key="10">
    <source>
        <dbReference type="Proteomes" id="UP000320244"/>
    </source>
</evidence>
<name>A0A563DVZ7_9MICO</name>
<dbReference type="Pfam" id="PF00528">
    <property type="entry name" value="BPD_transp_1"/>
    <property type="match status" value="1"/>
</dbReference>
<dbReference type="OrthoDB" id="5458199at2"/>
<dbReference type="SUPFAM" id="SSF161098">
    <property type="entry name" value="MetI-like"/>
    <property type="match status" value="1"/>
</dbReference>
<evidence type="ECO:0000313" key="9">
    <source>
        <dbReference type="EMBL" id="TWP34448.1"/>
    </source>
</evidence>
<proteinExistence type="inferred from homology"/>
<feature type="transmembrane region" description="Helical" evidence="7">
    <location>
        <begin position="38"/>
        <end position="59"/>
    </location>
</feature>
<dbReference type="Proteomes" id="UP000320244">
    <property type="component" value="Unassembled WGS sequence"/>
</dbReference>
<keyword evidence="5 7" id="KW-1133">Transmembrane helix</keyword>
<keyword evidence="10" id="KW-1185">Reference proteome</keyword>
<dbReference type="FunFam" id="1.10.3720.10:FF:000003">
    <property type="entry name" value="Aliphatic sulfonate ABC transporter permease"/>
    <property type="match status" value="1"/>
</dbReference>
<protein>
    <submittedName>
        <fullName evidence="9">ABC transporter permease</fullName>
    </submittedName>
</protein>
<feature type="transmembrane region" description="Helical" evidence="7">
    <location>
        <begin position="98"/>
        <end position="122"/>
    </location>
</feature>
<dbReference type="GO" id="GO:0005886">
    <property type="term" value="C:plasma membrane"/>
    <property type="evidence" value="ECO:0007669"/>
    <property type="project" value="UniProtKB-SubCell"/>
</dbReference>
<feature type="transmembrane region" description="Helical" evidence="7">
    <location>
        <begin position="160"/>
        <end position="179"/>
    </location>
</feature>
<dbReference type="PANTHER" id="PTHR30151:SF0">
    <property type="entry name" value="ABC TRANSPORTER PERMEASE PROTEIN MJ0413-RELATED"/>
    <property type="match status" value="1"/>
</dbReference>
<evidence type="ECO:0000259" key="8">
    <source>
        <dbReference type="PROSITE" id="PS50928"/>
    </source>
</evidence>
<evidence type="ECO:0000256" key="3">
    <source>
        <dbReference type="ARBA" id="ARBA00022475"/>
    </source>
</evidence>
<comment type="subcellular location">
    <subcellularLocation>
        <location evidence="1 7">Cell membrane</location>
        <topology evidence="1 7">Multi-pass membrane protein</topology>
    </subcellularLocation>
</comment>
<dbReference type="PROSITE" id="PS50928">
    <property type="entry name" value="ABC_TM1"/>
    <property type="match status" value="1"/>
</dbReference>
<accession>A0A563DVZ7</accession>
<reference evidence="9 10" key="1">
    <citation type="submission" date="2019-05" db="EMBL/GenBank/DDBJ databases">
        <authorList>
            <person name="Lee S.D."/>
        </authorList>
    </citation>
    <scope>NUCLEOTIDE SEQUENCE [LARGE SCALE GENOMIC DNA]</scope>
    <source>
        <strain evidence="9 10">C5-26</strain>
    </source>
</reference>
<organism evidence="9 10">
    <name type="scientific">Leekyejoonella antrihumi</name>
    <dbReference type="NCBI Taxonomy" id="1660198"/>
    <lineage>
        <taxon>Bacteria</taxon>
        <taxon>Bacillati</taxon>
        <taxon>Actinomycetota</taxon>
        <taxon>Actinomycetes</taxon>
        <taxon>Micrococcales</taxon>
        <taxon>Dermacoccaceae</taxon>
        <taxon>Leekyejoonella</taxon>
    </lineage>
</organism>
<evidence type="ECO:0000256" key="6">
    <source>
        <dbReference type="ARBA" id="ARBA00023136"/>
    </source>
</evidence>
<feature type="transmembrane region" description="Helical" evidence="7">
    <location>
        <begin position="134"/>
        <end position="154"/>
    </location>
</feature>
<dbReference type="RefSeq" id="WP_146318710.1">
    <property type="nucleotide sequence ID" value="NZ_VCQV01000027.1"/>
</dbReference>
<dbReference type="PANTHER" id="PTHR30151">
    <property type="entry name" value="ALKANE SULFONATE ABC TRANSPORTER-RELATED, MEMBRANE SUBUNIT"/>
    <property type="match status" value="1"/>
</dbReference>
<dbReference type="EMBL" id="VCQV01000027">
    <property type="protein sequence ID" value="TWP34448.1"/>
    <property type="molecule type" value="Genomic_DNA"/>
</dbReference>
<keyword evidence="2 7" id="KW-0813">Transport</keyword>
<dbReference type="InterPro" id="IPR000515">
    <property type="entry name" value="MetI-like"/>
</dbReference>
<evidence type="ECO:0000256" key="4">
    <source>
        <dbReference type="ARBA" id="ARBA00022692"/>
    </source>
</evidence>
<reference evidence="9 10" key="2">
    <citation type="submission" date="2019-08" db="EMBL/GenBank/DDBJ databases">
        <title>Jejuicoccus antrihumi gen. nov., sp. nov., a new member of the family Dermacoccaceae isolated from a cave.</title>
        <authorList>
            <person name="Schumann P."/>
            <person name="Kim I.S."/>
        </authorList>
    </citation>
    <scope>NUCLEOTIDE SEQUENCE [LARGE SCALE GENOMIC DNA]</scope>
    <source>
        <strain evidence="9 10">C5-26</strain>
    </source>
</reference>
<evidence type="ECO:0000256" key="5">
    <source>
        <dbReference type="ARBA" id="ARBA00022989"/>
    </source>
</evidence>
<dbReference type="GO" id="GO:0042918">
    <property type="term" value="P:alkanesulfonate transmembrane transport"/>
    <property type="evidence" value="ECO:0007669"/>
    <property type="project" value="UniProtKB-ARBA"/>
</dbReference>
<keyword evidence="4 7" id="KW-0812">Transmembrane</keyword>
<sequence>MSGTLSNPPTAILDPRLATGDAKPSLGGRLSELMRRRYLSVVSIVGALVIWELIAVLIVRDPVFLPTPIATVGALIHYWDRPYPSQGKPLWYDTYISLIRILVGFAIGTIIGIIIGGLMAAVRPIRSIIDPFIELTRPLPPLAFIPLLLVWFGLGETPKIVLITIGVIPIVTVSTAAAITDVPAELLHAARCLGASEFQTAVYVQIRAALPQIITGMRLAMGISWTSIVAAEFVAATAGLGYVILQAGQFLRTDLIFAGVLIIAVLGITLDALLRLLKSRIDPAGRSAQ</sequence>
<dbReference type="InterPro" id="IPR035906">
    <property type="entry name" value="MetI-like_sf"/>
</dbReference>
<evidence type="ECO:0000256" key="2">
    <source>
        <dbReference type="ARBA" id="ARBA00022448"/>
    </source>
</evidence>
<feature type="transmembrane region" description="Helical" evidence="7">
    <location>
        <begin position="256"/>
        <end position="277"/>
    </location>
</feature>
<dbReference type="AlphaFoldDB" id="A0A563DVZ7"/>
<keyword evidence="6 7" id="KW-0472">Membrane</keyword>
<comment type="caution">
    <text evidence="9">The sequence shown here is derived from an EMBL/GenBank/DDBJ whole genome shotgun (WGS) entry which is preliminary data.</text>
</comment>
<feature type="transmembrane region" description="Helical" evidence="7">
    <location>
        <begin position="219"/>
        <end position="244"/>
    </location>
</feature>
<dbReference type="Gene3D" id="1.10.3720.10">
    <property type="entry name" value="MetI-like"/>
    <property type="match status" value="1"/>
</dbReference>
<comment type="similarity">
    <text evidence="7">Belongs to the binding-protein-dependent transport system permease family.</text>
</comment>
<dbReference type="CDD" id="cd06261">
    <property type="entry name" value="TM_PBP2"/>
    <property type="match status" value="1"/>
</dbReference>
<feature type="domain" description="ABC transmembrane type-1" evidence="8">
    <location>
        <begin position="90"/>
        <end position="274"/>
    </location>
</feature>
<gene>
    <name evidence="9" type="ORF">FGL98_17170</name>
</gene>
<evidence type="ECO:0000256" key="1">
    <source>
        <dbReference type="ARBA" id="ARBA00004651"/>
    </source>
</evidence>
<keyword evidence="3" id="KW-1003">Cell membrane</keyword>